<dbReference type="PROSITE" id="PS01281">
    <property type="entry name" value="GIDA_2"/>
    <property type="match status" value="1"/>
</dbReference>
<evidence type="ECO:0000256" key="2">
    <source>
        <dbReference type="ARBA" id="ARBA00003717"/>
    </source>
</evidence>
<feature type="binding site" evidence="11">
    <location>
        <position position="125"/>
    </location>
    <ligand>
        <name>FAD</name>
        <dbReference type="ChEBI" id="CHEBI:57692"/>
    </ligand>
</feature>
<dbReference type="Gene3D" id="1.10.10.1800">
    <property type="entry name" value="tRNA uridine 5-carboxymethylaminomethyl modification enzyme MnmG/GidA"/>
    <property type="match status" value="1"/>
</dbReference>
<keyword evidence="8 11" id="KW-0520">NAD</keyword>
<dbReference type="PROSITE" id="PS01280">
    <property type="entry name" value="GIDA_1"/>
    <property type="match status" value="1"/>
</dbReference>
<evidence type="ECO:0000256" key="6">
    <source>
        <dbReference type="ARBA" id="ARBA00022694"/>
    </source>
</evidence>
<evidence type="ECO:0000256" key="3">
    <source>
        <dbReference type="ARBA" id="ARBA00007653"/>
    </source>
</evidence>
<evidence type="ECO:0000259" key="12">
    <source>
        <dbReference type="SMART" id="SM01228"/>
    </source>
</evidence>
<dbReference type="Pfam" id="PF21680">
    <property type="entry name" value="GIDA_C_1st"/>
    <property type="match status" value="1"/>
</dbReference>
<dbReference type="InterPro" id="IPR002218">
    <property type="entry name" value="MnmG-rel"/>
</dbReference>
<evidence type="ECO:0000256" key="7">
    <source>
        <dbReference type="ARBA" id="ARBA00022827"/>
    </source>
</evidence>
<comment type="cofactor">
    <cofactor evidence="1 11">
        <name>FAD</name>
        <dbReference type="ChEBI" id="CHEBI:57692"/>
    </cofactor>
</comment>
<dbReference type="Pfam" id="PF01134">
    <property type="entry name" value="GIDA"/>
    <property type="match status" value="1"/>
</dbReference>
<evidence type="ECO:0000256" key="9">
    <source>
        <dbReference type="ARBA" id="ARBA00025948"/>
    </source>
</evidence>
<dbReference type="HAMAP" id="MF_00129">
    <property type="entry name" value="MnmG_GidA"/>
    <property type="match status" value="1"/>
</dbReference>
<evidence type="ECO:0000256" key="10">
    <source>
        <dbReference type="ARBA" id="ARBA00031800"/>
    </source>
</evidence>
<proteinExistence type="inferred from homology"/>
<organism evidence="13 14">
    <name type="scientific">Martelella alba</name>
    <dbReference type="NCBI Taxonomy" id="2590451"/>
    <lineage>
        <taxon>Bacteria</taxon>
        <taxon>Pseudomonadati</taxon>
        <taxon>Pseudomonadota</taxon>
        <taxon>Alphaproteobacteria</taxon>
        <taxon>Hyphomicrobiales</taxon>
        <taxon>Aurantimonadaceae</taxon>
        <taxon>Martelella</taxon>
    </lineage>
</organism>
<evidence type="ECO:0000256" key="5">
    <source>
        <dbReference type="ARBA" id="ARBA00022630"/>
    </source>
</evidence>
<keyword evidence="7 11" id="KW-0274">FAD</keyword>
<feature type="binding site" evidence="11">
    <location>
        <position position="370"/>
    </location>
    <ligand>
        <name>FAD</name>
        <dbReference type="ChEBI" id="CHEBI:57692"/>
    </ligand>
</feature>
<evidence type="ECO:0000313" key="14">
    <source>
        <dbReference type="Proteomes" id="UP000305202"/>
    </source>
</evidence>
<feature type="binding site" evidence="11">
    <location>
        <begin position="13"/>
        <end position="18"/>
    </location>
    <ligand>
        <name>FAD</name>
        <dbReference type="ChEBI" id="CHEBI:57692"/>
    </ligand>
</feature>
<dbReference type="Gene3D" id="1.10.150.570">
    <property type="entry name" value="GidA associated domain, C-terminal subdomain"/>
    <property type="match status" value="1"/>
</dbReference>
<comment type="function">
    <text evidence="2 11">NAD-binding protein involved in the addition of a carboxymethylaminomethyl (cmnm) group at the wobble position (U34) of certain tRNAs, forming tRNA-cmnm(5)s(2)U34.</text>
</comment>
<reference evidence="13 14" key="1">
    <citation type="submission" date="2019-04" db="EMBL/GenBank/DDBJ databases">
        <authorList>
            <person name="Li M."/>
            <person name="Gao C."/>
        </authorList>
    </citation>
    <scope>NUCLEOTIDE SEQUENCE [LARGE SCALE GENOMIC DNA]</scope>
    <source>
        <strain evidence="13 14">BGMRC 2031</strain>
    </source>
</reference>
<accession>A0ABY2SGX1</accession>
<keyword evidence="14" id="KW-1185">Reference proteome</keyword>
<dbReference type="RefSeq" id="WP_136991488.1">
    <property type="nucleotide sequence ID" value="NZ_SZPQ01000028.1"/>
</dbReference>
<keyword evidence="5 11" id="KW-0285">Flavoprotein</keyword>
<dbReference type="InterPro" id="IPR047001">
    <property type="entry name" value="MnmG_C_subdom"/>
</dbReference>
<evidence type="ECO:0000256" key="4">
    <source>
        <dbReference type="ARBA" id="ARBA00020461"/>
    </source>
</evidence>
<dbReference type="InterPro" id="IPR040131">
    <property type="entry name" value="MnmG_N"/>
</dbReference>
<feature type="binding site" evidence="11">
    <location>
        <position position="180"/>
    </location>
    <ligand>
        <name>FAD</name>
        <dbReference type="ChEBI" id="CHEBI:57692"/>
    </ligand>
</feature>
<dbReference type="InterPro" id="IPR049312">
    <property type="entry name" value="GIDA_C_N"/>
</dbReference>
<feature type="domain" description="tRNA uridine 5-carboxymethylaminomethyl modification enzyme C-terminal subdomain" evidence="12">
    <location>
        <begin position="547"/>
        <end position="618"/>
    </location>
</feature>
<dbReference type="SUPFAM" id="SSF51905">
    <property type="entry name" value="FAD/NAD(P)-binding domain"/>
    <property type="match status" value="1"/>
</dbReference>
<dbReference type="NCBIfam" id="TIGR00136">
    <property type="entry name" value="mnmG_gidA"/>
    <property type="match status" value="1"/>
</dbReference>
<dbReference type="PANTHER" id="PTHR11806">
    <property type="entry name" value="GLUCOSE INHIBITED DIVISION PROTEIN A"/>
    <property type="match status" value="1"/>
</dbReference>
<dbReference type="SMART" id="SM01228">
    <property type="entry name" value="GIDA_assoc_3"/>
    <property type="match status" value="1"/>
</dbReference>
<dbReference type="InterPro" id="IPR026904">
    <property type="entry name" value="MnmG_C"/>
</dbReference>
<dbReference type="InterPro" id="IPR044920">
    <property type="entry name" value="MnmG_C_subdom_sf"/>
</dbReference>
<dbReference type="InterPro" id="IPR004416">
    <property type="entry name" value="MnmG"/>
</dbReference>
<dbReference type="InterPro" id="IPR020595">
    <property type="entry name" value="MnmG-rel_CS"/>
</dbReference>
<dbReference type="InterPro" id="IPR036188">
    <property type="entry name" value="FAD/NAD-bd_sf"/>
</dbReference>
<evidence type="ECO:0000256" key="11">
    <source>
        <dbReference type="HAMAP-Rule" id="MF_00129"/>
    </source>
</evidence>
<comment type="subcellular location">
    <subcellularLocation>
        <location evidence="11">Cytoplasm</location>
    </subcellularLocation>
</comment>
<dbReference type="Pfam" id="PF13932">
    <property type="entry name" value="SAM_GIDA_C"/>
    <property type="match status" value="1"/>
</dbReference>
<gene>
    <name evidence="11 13" type="primary">mnmG</name>
    <name evidence="11" type="synonym">gidA</name>
    <name evidence="13" type="ORF">FCN80_17640</name>
</gene>
<dbReference type="Proteomes" id="UP000305202">
    <property type="component" value="Unassembled WGS sequence"/>
</dbReference>
<protein>
    <recommendedName>
        <fullName evidence="4 11">tRNA uridine 5-carboxymethylaminomethyl modification enzyme MnmG</fullName>
    </recommendedName>
    <alternativeName>
        <fullName evidence="10 11">Glucose-inhibited division protein A</fullName>
    </alternativeName>
</protein>
<comment type="similarity">
    <text evidence="3 11">Belongs to the MnmG family.</text>
</comment>
<feature type="binding site" evidence="11">
    <location>
        <begin position="273"/>
        <end position="287"/>
    </location>
    <ligand>
        <name>NAD(+)</name>
        <dbReference type="ChEBI" id="CHEBI:57540"/>
    </ligand>
</feature>
<comment type="subunit">
    <text evidence="9 11">Homodimer. Heterotetramer of two MnmE and two MnmG subunits.</text>
</comment>
<keyword evidence="6 11" id="KW-0819">tRNA processing</keyword>
<keyword evidence="11" id="KW-0963">Cytoplasm</keyword>
<evidence type="ECO:0000256" key="1">
    <source>
        <dbReference type="ARBA" id="ARBA00001974"/>
    </source>
</evidence>
<comment type="caution">
    <text evidence="13">The sequence shown here is derived from an EMBL/GenBank/DDBJ whole genome shotgun (WGS) entry which is preliminary data.</text>
</comment>
<evidence type="ECO:0000256" key="8">
    <source>
        <dbReference type="ARBA" id="ARBA00023027"/>
    </source>
</evidence>
<name>A0ABY2SGX1_9HYPH</name>
<sequence length="630" mass="70250">MFYPDHFDVIIIGGGHAGTEAAMASARMGCKTLLLTHNIDTLGQMSCNPAIGGIGKGHLVKEIDAMGGLMASAIDRAGIQFRILNASKGPAVRATRAQADRLLYRLAIRTALENQPNLTIFQQPVEDLIVENDCVAGAVTRMGLKFRARSVVLTVGTFLDGKIHIGMEHYSGGRAGDPPSIGLAKRLRELPFRVKRLKTGTPPRIDARTIDFSVLAKQQGDTPVPVFSFLGSADQHPRQVPCHITYTNEQTHETIRRNLDRSPMYAGIIEGVGPRYCPSIEDKVMRFADRDSHQIFLEPEGLNSNEIYPNGISTSLPFDVQMQIVNSMKGLENALIVRPGYAIEYDFFDPRDLHPTLESKYIGGLFFAGQINGTTGYEEAAAQGMLAGINAGRSARDLEGWFPRRDQAYLGVLVDDLCTLGTKEPYRMFTSRAEYRLLLREDNADIRLTETGRKLGLVDDKRWGRFAEKCEHIEQERQRLRDTWVHPRDDHETEKVNALLKAPLSREANGEELLRRPEMNYDLLTALPMFSPSMDDRQATEQVEIQIKYEGYITRQQDEVERQSRHENTLLPADMDYVAVSGLSNEVIAKLNDHKPGSIGQASRISGVTPAAISILLIWLKKQGLLRRSA</sequence>
<dbReference type="Gene3D" id="3.50.50.60">
    <property type="entry name" value="FAD/NAD(P)-binding domain"/>
    <property type="match status" value="2"/>
</dbReference>
<dbReference type="EMBL" id="SZPQ01000028">
    <property type="protein sequence ID" value="TKI04447.1"/>
    <property type="molecule type" value="Genomic_DNA"/>
</dbReference>
<dbReference type="PANTHER" id="PTHR11806:SF0">
    <property type="entry name" value="PROTEIN MTO1 HOMOLOG, MITOCHONDRIAL"/>
    <property type="match status" value="1"/>
</dbReference>
<evidence type="ECO:0000313" key="13">
    <source>
        <dbReference type="EMBL" id="TKI04447.1"/>
    </source>
</evidence>